<evidence type="ECO:0000313" key="3">
    <source>
        <dbReference type="Proteomes" id="UP000494183"/>
    </source>
</evidence>
<gene>
    <name evidence="2" type="ORF">LMG6000_03057</name>
</gene>
<dbReference type="Proteomes" id="UP000494183">
    <property type="component" value="Unassembled WGS sequence"/>
</dbReference>
<keyword evidence="3" id="KW-1185">Reference proteome</keyword>
<organism evidence="2 3">
    <name type="scientific">Achromobacter insolitus</name>
    <dbReference type="NCBI Taxonomy" id="217204"/>
    <lineage>
        <taxon>Bacteria</taxon>
        <taxon>Pseudomonadati</taxon>
        <taxon>Pseudomonadota</taxon>
        <taxon>Betaproteobacteria</taxon>
        <taxon>Burkholderiales</taxon>
        <taxon>Alcaligenaceae</taxon>
        <taxon>Achromobacter</taxon>
    </lineage>
</organism>
<accession>A0A6S7F210</accession>
<sequence length="110" mass="12703">MVTDQEWQLIEPILMPKFNAQKIIHSRRHLLDAILLKLSSGIWWAKVPTKGFSINDLSWTFRRWKTEDLFDQVLEVLRAERPDGSQVQSITRIGNKPVMASESLGQASTR</sequence>
<dbReference type="AlphaFoldDB" id="A0A6S7F210"/>
<reference evidence="2 3" key="1">
    <citation type="submission" date="2020-04" db="EMBL/GenBank/DDBJ databases">
        <authorList>
            <person name="De Canck E."/>
        </authorList>
    </citation>
    <scope>NUCLEOTIDE SEQUENCE [LARGE SCALE GENOMIC DNA]</scope>
    <source>
        <strain evidence="2 3">LMG 6000</strain>
    </source>
</reference>
<proteinExistence type="predicted"/>
<dbReference type="Pfam" id="PF13340">
    <property type="entry name" value="DUF4096"/>
    <property type="match status" value="1"/>
</dbReference>
<evidence type="ECO:0000259" key="1">
    <source>
        <dbReference type="Pfam" id="PF13340"/>
    </source>
</evidence>
<feature type="domain" description="Insertion element IS402-like" evidence="1">
    <location>
        <begin position="2"/>
        <end position="73"/>
    </location>
</feature>
<name>A0A6S7F210_9BURK</name>
<evidence type="ECO:0000313" key="2">
    <source>
        <dbReference type="EMBL" id="CAB3932958.1"/>
    </source>
</evidence>
<dbReference type="InterPro" id="IPR025161">
    <property type="entry name" value="IS402-like_dom"/>
</dbReference>
<protein>
    <recommendedName>
        <fullName evidence="1">Insertion element IS402-like domain-containing protein</fullName>
    </recommendedName>
</protein>
<dbReference type="EMBL" id="CADILH010000004">
    <property type="protein sequence ID" value="CAB3932958.1"/>
    <property type="molecule type" value="Genomic_DNA"/>
</dbReference>